<evidence type="ECO:0000313" key="1">
    <source>
        <dbReference type="EMBL" id="MPN21202.1"/>
    </source>
</evidence>
<reference evidence="1" key="1">
    <citation type="submission" date="2019-08" db="EMBL/GenBank/DDBJ databases">
        <authorList>
            <person name="Kucharzyk K."/>
            <person name="Murdoch R.W."/>
            <person name="Higgins S."/>
            <person name="Loffler F."/>
        </authorList>
    </citation>
    <scope>NUCLEOTIDE SEQUENCE</scope>
</reference>
<comment type="caution">
    <text evidence="1">The sequence shown here is derived from an EMBL/GenBank/DDBJ whole genome shotgun (WGS) entry which is preliminary data.</text>
</comment>
<dbReference type="EMBL" id="VSSQ01069126">
    <property type="protein sequence ID" value="MPN21202.1"/>
    <property type="molecule type" value="Genomic_DNA"/>
</dbReference>
<proteinExistence type="predicted"/>
<gene>
    <name evidence="1" type="ORF">SDC9_168581</name>
</gene>
<dbReference type="AlphaFoldDB" id="A0A645G5G8"/>
<sequence length="74" mass="7674">MGVNAKRHTDLRLQCTDDLADLMGQAAAVGIAQNHSFCATAGGSAQSLKRVGWVSFVTVKEMLGVIDDAAVLAA</sequence>
<organism evidence="1">
    <name type="scientific">bioreactor metagenome</name>
    <dbReference type="NCBI Taxonomy" id="1076179"/>
    <lineage>
        <taxon>unclassified sequences</taxon>
        <taxon>metagenomes</taxon>
        <taxon>ecological metagenomes</taxon>
    </lineage>
</organism>
<accession>A0A645G5G8</accession>
<protein>
    <submittedName>
        <fullName evidence="1">Uncharacterized protein</fullName>
    </submittedName>
</protein>
<name>A0A645G5G8_9ZZZZ</name>